<reference evidence="1" key="1">
    <citation type="submission" date="2019-04" db="EMBL/GenBank/DDBJ databases">
        <title>Microbes associate with the intestines of laboratory mice.</title>
        <authorList>
            <person name="Navarre W."/>
            <person name="Wong E."/>
            <person name="Huang K."/>
            <person name="Tropini C."/>
            <person name="Ng K."/>
            <person name="Yu B."/>
        </authorList>
    </citation>
    <scope>NUCLEOTIDE SEQUENCE</scope>
    <source>
        <strain evidence="1">NM04_E33</strain>
    </source>
</reference>
<gene>
    <name evidence="1" type="ORF">E5331_15180</name>
</gene>
<comment type="caution">
    <text evidence="1">The sequence shown here is derived from an EMBL/GenBank/DDBJ whole genome shotgun (WGS) entry which is preliminary data.</text>
</comment>
<keyword evidence="2" id="KW-1185">Reference proteome</keyword>
<name>A0AC61RBA4_9BACT</name>
<accession>A0AC61RBA4</accession>
<proteinExistence type="predicted"/>
<sequence length="450" mass="51276">MKQQSTNSKIKMVMEYFIDPQKKYVIPDDLSIVRFENKLLVISPNTANWMVFPSELHIDILKAFQQEKSIEETLSHYIGDEDAVQEVVTQLEAKRFCTKHVISATEGIRTLHLYLTNKCNLTCPHCYMFAGKAMDNELSTQEIFKLIEDYASIGGNQITLSGGEPCMHKDINDIIKFAYDHNLKVRILSNGTLMTDKWIEDYSKYIDSIQISVDGFSEETNSAIRGRGNFEKSLHAIDQFVLHGVNTSVAVTPSFNLLKNNINQYANFAISLKSKYTGKTNFLVKFSEGLLEGRDVCPSKSLNDEYYNLMMLLNKKLHGDHYELLSFIRAYSNDVIMDNCMFGVFSVTSNGDVYFCARITGLQACGNIKTTPFDEIVQLSKEAEKATCIDNLKPCKECNLKYICGGGCRIDEWPSLVNRTSFADINYDTIEPRSCNQNYKNKFYKLMIDK</sequence>
<protein>
    <submittedName>
        <fullName evidence="1">Radical SAM protein</fullName>
    </submittedName>
</protein>
<dbReference type="Proteomes" id="UP000306319">
    <property type="component" value="Unassembled WGS sequence"/>
</dbReference>
<evidence type="ECO:0000313" key="1">
    <source>
        <dbReference type="EMBL" id="TGY77279.1"/>
    </source>
</evidence>
<dbReference type="EMBL" id="SRYB01000027">
    <property type="protein sequence ID" value="TGY77279.1"/>
    <property type="molecule type" value="Genomic_DNA"/>
</dbReference>
<evidence type="ECO:0000313" key="2">
    <source>
        <dbReference type="Proteomes" id="UP000306319"/>
    </source>
</evidence>
<organism evidence="1 2">
    <name type="scientific">Lepagella muris</name>
    <dbReference type="NCBI Taxonomy" id="3032870"/>
    <lineage>
        <taxon>Bacteria</taxon>
        <taxon>Pseudomonadati</taxon>
        <taxon>Bacteroidota</taxon>
        <taxon>Bacteroidia</taxon>
        <taxon>Bacteroidales</taxon>
        <taxon>Muribaculaceae</taxon>
        <taxon>Lepagella</taxon>
    </lineage>
</organism>